<dbReference type="RefSeq" id="WP_033889689.1">
    <property type="nucleotide sequence ID" value="NZ_JDUT01000002.1"/>
</dbReference>
<dbReference type="AlphaFoldDB" id="A0A087DF71"/>
<accession>A0A087DF71</accession>
<name>A0A087DF71_9BIFI</name>
<sequence length="107" mass="11467">MSIPTKYPMKQYLAGIVEALKSAPGNGANPNDVETIRFYSELGNDAPDSQWPNVLVAIAHVTKAASYDPQVKKAFADAGGFGYVKDAQHAIMESLTVDAEKLVAKRG</sequence>
<dbReference type="EMBL" id="JGZN01000003">
    <property type="protein sequence ID" value="KFI94171.1"/>
    <property type="molecule type" value="Genomic_DNA"/>
</dbReference>
<dbReference type="OrthoDB" id="3232728at2"/>
<dbReference type="Proteomes" id="UP000029066">
    <property type="component" value="Unassembled WGS sequence"/>
</dbReference>
<evidence type="ECO:0000313" key="1">
    <source>
        <dbReference type="EMBL" id="KFI94171.1"/>
    </source>
</evidence>
<reference evidence="1 2" key="1">
    <citation type="submission" date="2014-03" db="EMBL/GenBank/DDBJ databases">
        <title>Genomics of Bifidobacteria.</title>
        <authorList>
            <person name="Ventura M."/>
            <person name="Milani C."/>
            <person name="Lugli G.A."/>
        </authorList>
    </citation>
    <scope>NUCLEOTIDE SEQUENCE [LARGE SCALE GENOMIC DNA]</scope>
    <source>
        <strain evidence="1 2">DSM 23967</strain>
    </source>
</reference>
<proteinExistence type="predicted"/>
<comment type="caution">
    <text evidence="1">The sequence shown here is derived from an EMBL/GenBank/DDBJ whole genome shotgun (WGS) entry which is preliminary data.</text>
</comment>
<organism evidence="1 2">
    <name type="scientific">Bifidobacterium saguini DSM 23967</name>
    <dbReference type="NCBI Taxonomy" id="1437607"/>
    <lineage>
        <taxon>Bacteria</taxon>
        <taxon>Bacillati</taxon>
        <taxon>Actinomycetota</taxon>
        <taxon>Actinomycetes</taxon>
        <taxon>Bifidobacteriales</taxon>
        <taxon>Bifidobacteriaceae</taxon>
        <taxon>Bifidobacterium</taxon>
    </lineage>
</organism>
<evidence type="ECO:0000313" key="2">
    <source>
        <dbReference type="Proteomes" id="UP000029066"/>
    </source>
</evidence>
<gene>
    <name evidence="1" type="ORF">BISA_0209</name>
</gene>
<protein>
    <submittedName>
        <fullName evidence="1">Uncharacterized protein</fullName>
    </submittedName>
</protein>